<keyword evidence="2 5" id="KW-0812">Transmembrane</keyword>
<keyword evidence="4 5" id="KW-0472">Membrane</keyword>
<keyword evidence="8" id="KW-1185">Reference proteome</keyword>
<dbReference type="GO" id="GO:0016020">
    <property type="term" value="C:membrane"/>
    <property type="evidence" value="ECO:0007669"/>
    <property type="project" value="UniProtKB-SubCell"/>
</dbReference>
<protein>
    <submittedName>
        <fullName evidence="7">Peptide receptor gpcr</fullName>
    </submittedName>
</protein>
<comment type="caution">
    <text evidence="7">The sequence shown here is derived from an EMBL/GenBank/DDBJ whole genome shotgun (WGS) entry which is preliminary data.</text>
</comment>
<feature type="transmembrane region" description="Helical" evidence="5">
    <location>
        <begin position="41"/>
        <end position="65"/>
    </location>
</feature>
<evidence type="ECO:0000256" key="2">
    <source>
        <dbReference type="ARBA" id="ARBA00022692"/>
    </source>
</evidence>
<dbReference type="SUPFAM" id="SSF81321">
    <property type="entry name" value="Family A G protein-coupled receptor-like"/>
    <property type="match status" value="1"/>
</dbReference>
<feature type="transmembrane region" description="Helical" evidence="5">
    <location>
        <begin position="266"/>
        <end position="289"/>
    </location>
</feature>
<evidence type="ECO:0000259" key="6">
    <source>
        <dbReference type="PROSITE" id="PS50262"/>
    </source>
</evidence>
<feature type="transmembrane region" description="Helical" evidence="5">
    <location>
        <begin position="77"/>
        <end position="95"/>
    </location>
</feature>
<evidence type="ECO:0000256" key="3">
    <source>
        <dbReference type="ARBA" id="ARBA00022989"/>
    </source>
</evidence>
<dbReference type="InterPro" id="IPR017452">
    <property type="entry name" value="GPCR_Rhodpsn_7TM"/>
</dbReference>
<evidence type="ECO:0000256" key="5">
    <source>
        <dbReference type="SAM" id="Phobius"/>
    </source>
</evidence>
<organism evidence="7 8">
    <name type="scientific">Plakobranchus ocellatus</name>
    <dbReference type="NCBI Taxonomy" id="259542"/>
    <lineage>
        <taxon>Eukaryota</taxon>
        <taxon>Metazoa</taxon>
        <taxon>Spiralia</taxon>
        <taxon>Lophotrochozoa</taxon>
        <taxon>Mollusca</taxon>
        <taxon>Gastropoda</taxon>
        <taxon>Heterobranchia</taxon>
        <taxon>Euthyneura</taxon>
        <taxon>Panpulmonata</taxon>
        <taxon>Sacoglossa</taxon>
        <taxon>Placobranchoidea</taxon>
        <taxon>Plakobranchidae</taxon>
        <taxon>Plakobranchus</taxon>
    </lineage>
</organism>
<evidence type="ECO:0000313" key="7">
    <source>
        <dbReference type="EMBL" id="GFN84333.1"/>
    </source>
</evidence>
<name>A0AAV3YQH2_9GAST</name>
<dbReference type="Pfam" id="PF00001">
    <property type="entry name" value="7tm_1"/>
    <property type="match status" value="1"/>
</dbReference>
<feature type="transmembrane region" description="Helical" evidence="5">
    <location>
        <begin position="309"/>
        <end position="333"/>
    </location>
</feature>
<gene>
    <name evidence="7" type="ORF">PoB_001083900</name>
</gene>
<feature type="transmembrane region" description="Helical" evidence="5">
    <location>
        <begin position="162"/>
        <end position="182"/>
    </location>
</feature>
<sequence length="355" mass="40727">MHHSTSDVEHHEHVENHPEIHDQHATGSYLFGADTRHIFELVFNIVLTFSFSALGLITNIGNLVVFCKNGFSETTNITFFALSVSDLLISIWFIFKNICENPFLVEDNQWFVTLRDFFFITVPLYHAIQGFGAWVTAVITVERSLCIAYPLKVKTLFTPRRVISILLVIMMFEISSLITPYSSMTLVWVKMPPTNVSKLMYSTSDHHAHAGVTSYLAFYTIPSLMSFTIVVIGTGILVVKLKQSMRWRESAVQKGAKQMSQKEAKVAQSVILVCIMFVVCYSPCVYIIIKGTIDHHFHFWDPYYKHFIFAYLSITFFLQSISSSLNMFIYIKLSTKYKETFMRVFCSNKTTPNES</sequence>
<keyword evidence="7" id="KW-0675">Receptor</keyword>
<evidence type="ECO:0000313" key="8">
    <source>
        <dbReference type="Proteomes" id="UP000735302"/>
    </source>
</evidence>
<dbReference type="InterPro" id="IPR052954">
    <property type="entry name" value="GPCR-Ligand_Int"/>
</dbReference>
<reference evidence="7 8" key="1">
    <citation type="journal article" date="2021" name="Elife">
        <title>Chloroplast acquisition without the gene transfer in kleptoplastic sea slugs, Plakobranchus ocellatus.</title>
        <authorList>
            <person name="Maeda T."/>
            <person name="Takahashi S."/>
            <person name="Yoshida T."/>
            <person name="Shimamura S."/>
            <person name="Takaki Y."/>
            <person name="Nagai Y."/>
            <person name="Toyoda A."/>
            <person name="Suzuki Y."/>
            <person name="Arimoto A."/>
            <person name="Ishii H."/>
            <person name="Satoh N."/>
            <person name="Nishiyama T."/>
            <person name="Hasebe M."/>
            <person name="Maruyama T."/>
            <person name="Minagawa J."/>
            <person name="Obokata J."/>
            <person name="Shigenobu S."/>
        </authorList>
    </citation>
    <scope>NUCLEOTIDE SEQUENCE [LARGE SCALE GENOMIC DNA]</scope>
</reference>
<dbReference type="PANTHER" id="PTHR46641">
    <property type="entry name" value="FMRFAMIDE RECEPTOR-RELATED"/>
    <property type="match status" value="1"/>
</dbReference>
<dbReference type="GO" id="GO:0004930">
    <property type="term" value="F:G protein-coupled receptor activity"/>
    <property type="evidence" value="ECO:0007669"/>
    <property type="project" value="InterPro"/>
</dbReference>
<dbReference type="Gene3D" id="1.20.1070.10">
    <property type="entry name" value="Rhodopsin 7-helix transmembrane proteins"/>
    <property type="match status" value="1"/>
</dbReference>
<dbReference type="PANTHER" id="PTHR46641:SF2">
    <property type="entry name" value="FMRFAMIDE RECEPTOR"/>
    <property type="match status" value="1"/>
</dbReference>
<accession>A0AAV3YQH2</accession>
<dbReference type="EMBL" id="BLXT01001295">
    <property type="protein sequence ID" value="GFN84333.1"/>
    <property type="molecule type" value="Genomic_DNA"/>
</dbReference>
<dbReference type="PROSITE" id="PS50262">
    <property type="entry name" value="G_PROTEIN_RECEP_F1_2"/>
    <property type="match status" value="1"/>
</dbReference>
<feature type="domain" description="G-protein coupled receptors family 1 profile" evidence="6">
    <location>
        <begin position="58"/>
        <end position="330"/>
    </location>
</feature>
<proteinExistence type="predicted"/>
<evidence type="ECO:0000256" key="1">
    <source>
        <dbReference type="ARBA" id="ARBA00004370"/>
    </source>
</evidence>
<comment type="subcellular location">
    <subcellularLocation>
        <location evidence="1">Membrane</location>
    </subcellularLocation>
</comment>
<dbReference type="PRINTS" id="PR00237">
    <property type="entry name" value="GPCRRHODOPSN"/>
</dbReference>
<dbReference type="AlphaFoldDB" id="A0AAV3YQH2"/>
<feature type="transmembrane region" description="Helical" evidence="5">
    <location>
        <begin position="216"/>
        <end position="239"/>
    </location>
</feature>
<keyword evidence="3 5" id="KW-1133">Transmembrane helix</keyword>
<evidence type="ECO:0000256" key="4">
    <source>
        <dbReference type="ARBA" id="ARBA00023136"/>
    </source>
</evidence>
<feature type="transmembrane region" description="Helical" evidence="5">
    <location>
        <begin position="117"/>
        <end position="141"/>
    </location>
</feature>
<dbReference type="InterPro" id="IPR000276">
    <property type="entry name" value="GPCR_Rhodpsn"/>
</dbReference>
<dbReference type="Proteomes" id="UP000735302">
    <property type="component" value="Unassembled WGS sequence"/>
</dbReference>